<comment type="catalytic activity">
    <reaction evidence="13 15">
        <text>5-amino-6-(5-phospho-D-ribitylamino)uracil + NADP(+) = 5-amino-6-(5-phospho-D-ribosylamino)uracil + NADPH + H(+)</text>
        <dbReference type="Rhea" id="RHEA:17845"/>
        <dbReference type="ChEBI" id="CHEBI:15378"/>
        <dbReference type="ChEBI" id="CHEBI:57783"/>
        <dbReference type="ChEBI" id="CHEBI:58349"/>
        <dbReference type="ChEBI" id="CHEBI:58421"/>
        <dbReference type="ChEBI" id="CHEBI:58453"/>
        <dbReference type="EC" id="1.1.1.193"/>
    </reaction>
</comment>
<feature type="active site" description="Proton donor" evidence="16">
    <location>
        <position position="52"/>
    </location>
</feature>
<dbReference type="GO" id="GO:0008703">
    <property type="term" value="F:5-amino-6-(5-phosphoribosylamino)uracil reductase activity"/>
    <property type="evidence" value="ECO:0007669"/>
    <property type="project" value="UniProtKB-EC"/>
</dbReference>
<evidence type="ECO:0000256" key="14">
    <source>
        <dbReference type="ARBA" id="ARBA00049886"/>
    </source>
</evidence>
<dbReference type="Pfam" id="PF00383">
    <property type="entry name" value="dCMP_cyt_deam_1"/>
    <property type="match status" value="1"/>
</dbReference>
<evidence type="ECO:0000256" key="13">
    <source>
        <dbReference type="ARBA" id="ARBA00049861"/>
    </source>
</evidence>
<dbReference type="Proteomes" id="UP000199659">
    <property type="component" value="Unassembled WGS sequence"/>
</dbReference>
<dbReference type="InterPro" id="IPR011549">
    <property type="entry name" value="RibD_C"/>
</dbReference>
<dbReference type="PROSITE" id="PS00903">
    <property type="entry name" value="CYT_DCMP_DEAMINASES_1"/>
    <property type="match status" value="1"/>
</dbReference>
<dbReference type="RefSeq" id="WP_092560415.1">
    <property type="nucleotide sequence ID" value="NZ_FOYZ01000006.1"/>
</dbReference>
<dbReference type="NCBIfam" id="TIGR00326">
    <property type="entry name" value="eubact_ribD"/>
    <property type="match status" value="1"/>
</dbReference>
<dbReference type="UniPathway" id="UPA00275">
    <property type="reaction ID" value="UER00401"/>
</dbReference>
<dbReference type="PANTHER" id="PTHR38011">
    <property type="entry name" value="DIHYDROFOLATE REDUCTASE FAMILY PROTEIN (AFU_ORTHOLOGUE AFUA_8G06820)"/>
    <property type="match status" value="1"/>
</dbReference>
<feature type="binding site" evidence="17">
    <location>
        <position position="196"/>
    </location>
    <ligand>
        <name>NADP(+)</name>
        <dbReference type="ChEBI" id="CHEBI:58349"/>
    </ligand>
</feature>
<dbReference type="SUPFAM" id="SSF53927">
    <property type="entry name" value="Cytidine deaminase-like"/>
    <property type="match status" value="1"/>
</dbReference>
<dbReference type="EC" id="3.5.4.26" evidence="15"/>
<dbReference type="InterPro" id="IPR050765">
    <property type="entry name" value="Riboflavin_Biosynth_HTPR"/>
</dbReference>
<dbReference type="EMBL" id="FOYZ01000006">
    <property type="protein sequence ID" value="SFR81152.1"/>
    <property type="molecule type" value="Genomic_DNA"/>
</dbReference>
<dbReference type="GO" id="GO:0009231">
    <property type="term" value="P:riboflavin biosynthetic process"/>
    <property type="evidence" value="ECO:0007669"/>
    <property type="project" value="UniProtKB-UniPathway"/>
</dbReference>
<organism evidence="20 21">
    <name type="scientific">Anaeromicropila populeti</name>
    <dbReference type="NCBI Taxonomy" id="37658"/>
    <lineage>
        <taxon>Bacteria</taxon>
        <taxon>Bacillati</taxon>
        <taxon>Bacillota</taxon>
        <taxon>Clostridia</taxon>
        <taxon>Lachnospirales</taxon>
        <taxon>Lachnospiraceae</taxon>
        <taxon>Anaeromicropila</taxon>
    </lineage>
</organism>
<dbReference type="PANTHER" id="PTHR38011:SF7">
    <property type="entry name" value="2,5-DIAMINO-6-RIBOSYLAMINO-4(3H)-PYRIMIDINONE 5'-PHOSPHATE REDUCTASE"/>
    <property type="match status" value="1"/>
</dbReference>
<evidence type="ECO:0000256" key="7">
    <source>
        <dbReference type="ARBA" id="ARBA00022723"/>
    </source>
</evidence>
<sequence>MVQEAYMKLALELAEKGKGFVNPNPMVGAVIVKNNSIIGSGYHQAYGQLHAERNALASVTESPAGATMYVNLEPCCHYGKTPPCTEAILESGISHVVVGTLDPNPKVSGNGVRILEQHGVKVTVGVLEKESRLLNKVFIHYITTKRPFLVLKSAMTIDGKTATSSGESQWITNDSSRKYVHQLRHNYSAIMTGVQTVITDNPLLTCRLPDAKNPVRIICDTHLRIPLSSKIVETAHDVPTYIATACEESEKGQLLRELGCNMIYTPLKDGVLDLSELVMQLGKMKIDSILLEGGPTLNFSALKDNLVDYIYLFIAPKILGGTAAKTPVGGTGVERLNDYFSFRFVNATTIDSDILLEYEK</sequence>
<dbReference type="GO" id="GO:0008270">
    <property type="term" value="F:zinc ion binding"/>
    <property type="evidence" value="ECO:0007669"/>
    <property type="project" value="InterPro"/>
</dbReference>
<evidence type="ECO:0000256" key="8">
    <source>
        <dbReference type="ARBA" id="ARBA00022801"/>
    </source>
</evidence>
<comment type="pathway">
    <text evidence="3 15">Cofactor biosynthesis; riboflavin biosynthesis; 5-amino-6-(D-ribitylamino)uracil from GTP: step 3/4.</text>
</comment>
<evidence type="ECO:0000256" key="12">
    <source>
        <dbReference type="ARBA" id="ARBA00023268"/>
    </source>
</evidence>
<dbReference type="Gene3D" id="3.40.430.10">
    <property type="entry name" value="Dihydrofolate Reductase, subunit A"/>
    <property type="match status" value="1"/>
</dbReference>
<evidence type="ECO:0000256" key="18">
    <source>
        <dbReference type="PIRSR" id="PIRSR006769-3"/>
    </source>
</evidence>
<evidence type="ECO:0000313" key="21">
    <source>
        <dbReference type="Proteomes" id="UP000199659"/>
    </source>
</evidence>
<evidence type="ECO:0000256" key="5">
    <source>
        <dbReference type="ARBA" id="ARBA00007417"/>
    </source>
</evidence>
<keyword evidence="9 15" id="KW-0862">Zinc</keyword>
<name>A0A1I6JQ89_9FIRM</name>
<accession>A0A1I6JQ89</accession>
<feature type="binding site" evidence="17">
    <location>
        <position position="221"/>
    </location>
    <ligand>
        <name>NADP(+)</name>
        <dbReference type="ChEBI" id="CHEBI:58349"/>
    </ligand>
</feature>
<evidence type="ECO:0000313" key="20">
    <source>
        <dbReference type="EMBL" id="SFR81152.1"/>
    </source>
</evidence>
<evidence type="ECO:0000259" key="19">
    <source>
        <dbReference type="PROSITE" id="PS51747"/>
    </source>
</evidence>
<comment type="catalytic activity">
    <reaction evidence="14 15">
        <text>2,5-diamino-6-hydroxy-4-(5-phosphoribosylamino)-pyrimidine + H2O + H(+) = 5-amino-6-(5-phospho-D-ribosylamino)uracil + NH4(+)</text>
        <dbReference type="Rhea" id="RHEA:21868"/>
        <dbReference type="ChEBI" id="CHEBI:15377"/>
        <dbReference type="ChEBI" id="CHEBI:15378"/>
        <dbReference type="ChEBI" id="CHEBI:28938"/>
        <dbReference type="ChEBI" id="CHEBI:58453"/>
        <dbReference type="ChEBI" id="CHEBI:58614"/>
        <dbReference type="EC" id="3.5.4.26"/>
    </reaction>
</comment>
<dbReference type="PROSITE" id="PS51747">
    <property type="entry name" value="CYT_DCMP_DEAMINASES_2"/>
    <property type="match status" value="1"/>
</dbReference>
<evidence type="ECO:0000256" key="15">
    <source>
        <dbReference type="PIRNR" id="PIRNR006769"/>
    </source>
</evidence>
<dbReference type="InterPro" id="IPR004794">
    <property type="entry name" value="Eubact_RibD"/>
</dbReference>
<feature type="binding site" evidence="17">
    <location>
        <position position="292"/>
    </location>
    <ligand>
        <name>substrate</name>
    </ligand>
</feature>
<dbReference type="GO" id="GO:0050661">
    <property type="term" value="F:NADP binding"/>
    <property type="evidence" value="ECO:0007669"/>
    <property type="project" value="InterPro"/>
</dbReference>
<feature type="binding site" evidence="18">
    <location>
        <position position="75"/>
    </location>
    <ligand>
        <name>Zn(2+)</name>
        <dbReference type="ChEBI" id="CHEBI:29105"/>
        <note>catalytic</note>
    </ligand>
</feature>
<keyword evidence="7 15" id="KW-0479">Metal-binding</keyword>
<protein>
    <recommendedName>
        <fullName evidence="15">Riboflavin biosynthesis protein RibD</fullName>
    </recommendedName>
    <domain>
        <recommendedName>
            <fullName evidence="15">Diaminohydroxyphosphoribosylaminopyrimidine deaminase</fullName>
            <shortName evidence="15">DRAP deaminase</shortName>
            <ecNumber evidence="15">3.5.4.26</ecNumber>
        </recommendedName>
        <alternativeName>
            <fullName evidence="15">Riboflavin-specific deaminase</fullName>
        </alternativeName>
    </domain>
    <domain>
        <recommendedName>
            <fullName evidence="15">5-amino-6-(5-phosphoribosylamino)uracil reductase</fullName>
            <ecNumber evidence="15">1.1.1.193</ecNumber>
        </recommendedName>
        <alternativeName>
            <fullName evidence="15">HTP reductase</fullName>
        </alternativeName>
    </domain>
</protein>
<dbReference type="InterPro" id="IPR002125">
    <property type="entry name" value="CMP_dCMP_dom"/>
</dbReference>
<feature type="binding site" evidence="17">
    <location>
        <begin position="294"/>
        <end position="300"/>
    </location>
    <ligand>
        <name>NADP(+)</name>
        <dbReference type="ChEBI" id="CHEBI:58349"/>
    </ligand>
</feature>
<evidence type="ECO:0000256" key="1">
    <source>
        <dbReference type="ARBA" id="ARBA00002151"/>
    </source>
</evidence>
<evidence type="ECO:0000256" key="17">
    <source>
        <dbReference type="PIRSR" id="PIRSR006769-2"/>
    </source>
</evidence>
<keyword evidence="12" id="KW-0511">Multifunctional enzyme</keyword>
<dbReference type="PIRSF" id="PIRSF006769">
    <property type="entry name" value="RibD"/>
    <property type="match status" value="1"/>
</dbReference>
<dbReference type="STRING" id="37658.SAMN05661086_01869"/>
<evidence type="ECO:0000256" key="3">
    <source>
        <dbReference type="ARBA" id="ARBA00004910"/>
    </source>
</evidence>
<keyword evidence="11 15" id="KW-0560">Oxidoreductase</keyword>
<proteinExistence type="inferred from homology"/>
<feature type="binding site" evidence="18">
    <location>
        <position position="84"/>
    </location>
    <ligand>
        <name>Zn(2+)</name>
        <dbReference type="ChEBI" id="CHEBI:29105"/>
        <note>catalytic</note>
    </ligand>
</feature>
<feature type="binding site" evidence="17">
    <location>
        <position position="200"/>
    </location>
    <ligand>
        <name>NADP(+)</name>
        <dbReference type="ChEBI" id="CHEBI:58349"/>
    </ligand>
</feature>
<comment type="similarity">
    <text evidence="4 15">In the N-terminal section; belongs to the cytidine and deoxycytidylate deaminase family.</text>
</comment>
<keyword evidence="6 15" id="KW-0686">Riboflavin biosynthesis</keyword>
<dbReference type="EC" id="1.1.1.193" evidence="15"/>
<dbReference type="Gene3D" id="3.40.140.10">
    <property type="entry name" value="Cytidine Deaminase, domain 2"/>
    <property type="match status" value="1"/>
</dbReference>
<evidence type="ECO:0000256" key="16">
    <source>
        <dbReference type="PIRSR" id="PIRSR006769-1"/>
    </source>
</evidence>
<feature type="binding site" evidence="17">
    <location>
        <position position="154"/>
    </location>
    <ligand>
        <name>NADP(+)</name>
        <dbReference type="ChEBI" id="CHEBI:58349"/>
    </ligand>
</feature>
<keyword evidence="8 15" id="KW-0378">Hydrolase</keyword>
<keyword evidence="21" id="KW-1185">Reference proteome</keyword>
<dbReference type="OrthoDB" id="9800865at2"/>
<comment type="function">
    <text evidence="1 15">Converts 2,5-diamino-6-(ribosylamino)-4(3h)-pyrimidinone 5'-phosphate into 5-amino-6-(ribosylamino)-2,4(1h,3h)-pyrimidinedione 5'-phosphate.</text>
</comment>
<feature type="binding site" evidence="17">
    <location>
        <position position="204"/>
    </location>
    <ligand>
        <name>substrate</name>
    </ligand>
</feature>
<dbReference type="InterPro" id="IPR024072">
    <property type="entry name" value="DHFR-like_dom_sf"/>
</dbReference>
<keyword evidence="10 15" id="KW-0521">NADP</keyword>
<feature type="binding site" evidence="18">
    <location>
        <position position="50"/>
    </location>
    <ligand>
        <name>Zn(2+)</name>
        <dbReference type="ChEBI" id="CHEBI:29105"/>
        <note>catalytic</note>
    </ligand>
</feature>
<dbReference type="FunFam" id="3.40.140.10:FF:000025">
    <property type="entry name" value="Riboflavin biosynthesis protein RibD"/>
    <property type="match status" value="1"/>
</dbReference>
<evidence type="ECO:0000256" key="4">
    <source>
        <dbReference type="ARBA" id="ARBA00005259"/>
    </source>
</evidence>
<feature type="domain" description="CMP/dCMP-type deaminase" evidence="19">
    <location>
        <begin position="1"/>
        <end position="123"/>
    </location>
</feature>
<dbReference type="SUPFAM" id="SSF53597">
    <property type="entry name" value="Dihydrofolate reductase-like"/>
    <property type="match status" value="1"/>
</dbReference>
<comment type="similarity">
    <text evidence="5 15">In the C-terminal section; belongs to the HTP reductase family.</text>
</comment>
<evidence type="ECO:0000256" key="11">
    <source>
        <dbReference type="ARBA" id="ARBA00023002"/>
    </source>
</evidence>
<reference evidence="20 21" key="1">
    <citation type="submission" date="2016-10" db="EMBL/GenBank/DDBJ databases">
        <authorList>
            <person name="de Groot N.N."/>
        </authorList>
    </citation>
    <scope>NUCLEOTIDE SEQUENCE [LARGE SCALE GENOMIC DNA]</scope>
    <source>
        <strain evidence="20 21">743A</strain>
    </source>
</reference>
<feature type="binding site" evidence="17">
    <location>
        <position position="207"/>
    </location>
    <ligand>
        <name>substrate</name>
    </ligand>
</feature>
<feature type="binding site" evidence="17">
    <location>
        <position position="184"/>
    </location>
    <ligand>
        <name>substrate</name>
    </ligand>
</feature>
<dbReference type="InterPro" id="IPR016192">
    <property type="entry name" value="APOBEC/CMP_deaminase_Zn-bd"/>
</dbReference>
<gene>
    <name evidence="20" type="ORF">SAMN05661086_01869</name>
</gene>
<dbReference type="GO" id="GO:0008835">
    <property type="term" value="F:diaminohydroxyphosphoribosylaminopyrimidine deaminase activity"/>
    <property type="evidence" value="ECO:0007669"/>
    <property type="project" value="UniProtKB-EC"/>
</dbReference>
<feature type="binding site" evidence="17">
    <location>
        <position position="170"/>
    </location>
    <ligand>
        <name>NADP(+)</name>
        <dbReference type="ChEBI" id="CHEBI:58349"/>
    </ligand>
</feature>
<dbReference type="NCBIfam" id="TIGR00227">
    <property type="entry name" value="ribD_Cterm"/>
    <property type="match status" value="1"/>
</dbReference>
<comment type="pathway">
    <text evidence="2 15">Cofactor biosynthesis; riboflavin biosynthesis; 5-amino-6-(D-ribitylamino)uracil from GTP: step 2/4.</text>
</comment>
<dbReference type="AlphaFoldDB" id="A0A1I6JQ89"/>
<feature type="binding site" evidence="17">
    <location>
        <position position="168"/>
    </location>
    <ligand>
        <name>substrate</name>
    </ligand>
</feature>
<dbReference type="InterPro" id="IPR002734">
    <property type="entry name" value="RibDG_C"/>
</dbReference>
<dbReference type="CDD" id="cd01284">
    <property type="entry name" value="Riboflavin_deaminase-reductase"/>
    <property type="match status" value="1"/>
</dbReference>
<evidence type="ECO:0000256" key="6">
    <source>
        <dbReference type="ARBA" id="ARBA00022619"/>
    </source>
</evidence>
<dbReference type="InterPro" id="IPR016193">
    <property type="entry name" value="Cytidine_deaminase-like"/>
</dbReference>
<comment type="cofactor">
    <cofactor evidence="15 18">
        <name>Zn(2+)</name>
        <dbReference type="ChEBI" id="CHEBI:29105"/>
    </cofactor>
    <text evidence="15 18">Binds 1 zinc ion.</text>
</comment>
<evidence type="ECO:0000256" key="10">
    <source>
        <dbReference type="ARBA" id="ARBA00022857"/>
    </source>
</evidence>
<evidence type="ECO:0000256" key="9">
    <source>
        <dbReference type="ARBA" id="ARBA00022833"/>
    </source>
</evidence>
<dbReference type="Pfam" id="PF01872">
    <property type="entry name" value="RibD_C"/>
    <property type="match status" value="1"/>
</dbReference>
<evidence type="ECO:0000256" key="2">
    <source>
        <dbReference type="ARBA" id="ARBA00004882"/>
    </source>
</evidence>